<evidence type="ECO:0000313" key="3">
    <source>
        <dbReference type="Proteomes" id="UP000321393"/>
    </source>
</evidence>
<accession>A0A5A7UWQ4</accession>
<comment type="caution">
    <text evidence="2">The sequence shown here is derived from an EMBL/GenBank/DDBJ whole genome shotgun (WGS) entry which is preliminary data.</text>
</comment>
<evidence type="ECO:0000256" key="1">
    <source>
        <dbReference type="SAM" id="MobiDB-lite"/>
    </source>
</evidence>
<dbReference type="EMBL" id="SSTE01005668">
    <property type="protein sequence ID" value="KAA0060282.1"/>
    <property type="molecule type" value="Genomic_DNA"/>
</dbReference>
<dbReference type="OrthoDB" id="1714944at2759"/>
<sequence>MPTSHDSTISMERIMLVYYIMEEIHVNVGEIISKHIIVGVKHPRGTRPFPQLIKKLCLKACSALDNLPQIGVKDGIWSSATLYRIIAINRNKAKLKYLKAKQDGKSEVKEVDDKDEEEKEEDNVPLKRKRQSEDESSK</sequence>
<protein>
    <submittedName>
        <fullName evidence="2">Drebrin-like</fullName>
    </submittedName>
</protein>
<evidence type="ECO:0000313" key="2">
    <source>
        <dbReference type="EMBL" id="KAA0060282.1"/>
    </source>
</evidence>
<reference evidence="2 3" key="1">
    <citation type="submission" date="2019-08" db="EMBL/GenBank/DDBJ databases">
        <title>Draft genome sequences of two oriental melons (Cucumis melo L. var makuwa).</title>
        <authorList>
            <person name="Kwon S.-Y."/>
        </authorList>
    </citation>
    <scope>NUCLEOTIDE SEQUENCE [LARGE SCALE GENOMIC DNA]</scope>
    <source>
        <strain evidence="3">cv. SW 3</strain>
        <tissue evidence="2">Leaf</tissue>
    </source>
</reference>
<feature type="compositionally biased region" description="Acidic residues" evidence="1">
    <location>
        <begin position="113"/>
        <end position="123"/>
    </location>
</feature>
<organism evidence="2 3">
    <name type="scientific">Cucumis melo var. makuwa</name>
    <name type="common">Oriental melon</name>
    <dbReference type="NCBI Taxonomy" id="1194695"/>
    <lineage>
        <taxon>Eukaryota</taxon>
        <taxon>Viridiplantae</taxon>
        <taxon>Streptophyta</taxon>
        <taxon>Embryophyta</taxon>
        <taxon>Tracheophyta</taxon>
        <taxon>Spermatophyta</taxon>
        <taxon>Magnoliopsida</taxon>
        <taxon>eudicotyledons</taxon>
        <taxon>Gunneridae</taxon>
        <taxon>Pentapetalae</taxon>
        <taxon>rosids</taxon>
        <taxon>fabids</taxon>
        <taxon>Cucurbitales</taxon>
        <taxon>Cucurbitaceae</taxon>
        <taxon>Benincaseae</taxon>
        <taxon>Cucumis</taxon>
    </lineage>
</organism>
<proteinExistence type="predicted"/>
<dbReference type="Proteomes" id="UP000321393">
    <property type="component" value="Unassembled WGS sequence"/>
</dbReference>
<name>A0A5A7UWQ4_CUCMM</name>
<feature type="compositionally biased region" description="Basic and acidic residues" evidence="1">
    <location>
        <begin position="100"/>
        <end position="112"/>
    </location>
</feature>
<feature type="region of interest" description="Disordered" evidence="1">
    <location>
        <begin position="100"/>
        <end position="138"/>
    </location>
</feature>
<gene>
    <name evidence="2" type="ORF">E6C27_scaffold22G00550</name>
</gene>
<dbReference type="AlphaFoldDB" id="A0A5A7UWQ4"/>